<dbReference type="InterPro" id="IPR037321">
    <property type="entry name" value="KIN17-like"/>
</dbReference>
<dbReference type="GO" id="GO:0006974">
    <property type="term" value="P:DNA damage response"/>
    <property type="evidence" value="ECO:0007669"/>
    <property type="project" value="TreeGrafter"/>
</dbReference>
<dbReference type="Proteomes" id="UP000694416">
    <property type="component" value="Unplaced"/>
</dbReference>
<dbReference type="Gene3D" id="1.10.10.2030">
    <property type="entry name" value="DNA/RNA-binding protein Kin17, conserved domain"/>
    <property type="match status" value="1"/>
</dbReference>
<dbReference type="GO" id="GO:0006260">
    <property type="term" value="P:DNA replication"/>
    <property type="evidence" value="ECO:0007669"/>
    <property type="project" value="TreeGrafter"/>
</dbReference>
<dbReference type="PROSITE" id="PS00028">
    <property type="entry name" value="ZINC_FINGER_C2H2_1"/>
    <property type="match status" value="1"/>
</dbReference>
<dbReference type="InterPro" id="IPR014722">
    <property type="entry name" value="Rib_uL2_dom2"/>
</dbReference>
<dbReference type="InterPro" id="IPR019447">
    <property type="entry name" value="DNA/RNA-bd_Kin17_WH-like_dom"/>
</dbReference>
<keyword evidence="2" id="KW-0479">Metal-binding</keyword>
<feature type="region of interest" description="Disordered" evidence="5">
    <location>
        <begin position="252"/>
        <end position="282"/>
    </location>
</feature>
<dbReference type="Ensembl" id="ENSPTET00000008619.1">
    <property type="protein sequence ID" value="ENSPTEP00000005593.1"/>
    <property type="gene ID" value="ENSPTEG00000006486.1"/>
</dbReference>
<dbReference type="Pfam" id="PF10357">
    <property type="entry name" value="WH_KIN17"/>
    <property type="match status" value="1"/>
</dbReference>
<keyword evidence="3" id="KW-0863">Zinc-finger</keyword>
<evidence type="ECO:0000256" key="4">
    <source>
        <dbReference type="ARBA" id="ARBA00022833"/>
    </source>
</evidence>
<feature type="compositionally biased region" description="Polar residues" evidence="5">
    <location>
        <begin position="252"/>
        <end position="264"/>
    </location>
</feature>
<evidence type="ECO:0000259" key="6">
    <source>
        <dbReference type="PROSITE" id="PS00028"/>
    </source>
</evidence>
<keyword evidence="8" id="KW-1185">Reference proteome</keyword>
<dbReference type="SUPFAM" id="SSF57667">
    <property type="entry name" value="beta-beta-alpha zinc fingers"/>
    <property type="match status" value="1"/>
</dbReference>
<dbReference type="SMART" id="SM01253">
    <property type="entry name" value="Kin17_mid"/>
    <property type="match status" value="1"/>
</dbReference>
<feature type="domain" description="C2H2-type" evidence="6">
    <location>
        <begin position="28"/>
        <end position="50"/>
    </location>
</feature>
<evidence type="ECO:0000256" key="2">
    <source>
        <dbReference type="ARBA" id="ARBA00022723"/>
    </source>
</evidence>
<dbReference type="PANTHER" id="PTHR12805">
    <property type="entry name" value="KIN17 KIN, ANTIGENIC DETERMINANT OF RECA PROTEIN HOMOLOG"/>
    <property type="match status" value="1"/>
</dbReference>
<dbReference type="Gene3D" id="2.30.30.30">
    <property type="match status" value="1"/>
</dbReference>
<feature type="compositionally biased region" description="Basic residues" evidence="5">
    <location>
        <begin position="270"/>
        <end position="281"/>
    </location>
</feature>
<dbReference type="GO" id="GO:0008270">
    <property type="term" value="F:zinc ion binding"/>
    <property type="evidence" value="ECO:0007669"/>
    <property type="project" value="UniProtKB-KW"/>
</dbReference>
<dbReference type="AlphaFoldDB" id="A0A8C9GII7"/>
<dbReference type="Ensembl" id="ENSPTET00000008793.1">
    <property type="protein sequence ID" value="ENSPTEP00000005701.1"/>
    <property type="gene ID" value="ENSPTEG00000006620.1"/>
</dbReference>
<dbReference type="PANTHER" id="PTHR12805:SF0">
    <property type="entry name" value="DNA_RNA-BINDING PROTEIN KIN17"/>
    <property type="match status" value="1"/>
</dbReference>
<keyword evidence="4" id="KW-0862">Zinc</keyword>
<organism evidence="7 8">
    <name type="scientific">Piliocolobus tephrosceles</name>
    <name type="common">Ugandan red Colobus</name>
    <dbReference type="NCBI Taxonomy" id="591936"/>
    <lineage>
        <taxon>Eukaryota</taxon>
        <taxon>Metazoa</taxon>
        <taxon>Chordata</taxon>
        <taxon>Craniata</taxon>
        <taxon>Vertebrata</taxon>
        <taxon>Euteleostomi</taxon>
        <taxon>Mammalia</taxon>
        <taxon>Eutheria</taxon>
        <taxon>Euarchontoglires</taxon>
        <taxon>Primates</taxon>
        <taxon>Haplorrhini</taxon>
        <taxon>Catarrhini</taxon>
        <taxon>Cercopithecidae</taxon>
        <taxon>Colobinae</taxon>
        <taxon>Piliocolobus</taxon>
    </lineage>
</organism>
<protein>
    <submittedName>
        <fullName evidence="7">KIN17-like protein</fullName>
    </submittedName>
</protein>
<reference evidence="7" key="1">
    <citation type="submission" date="2025-05" db="UniProtKB">
        <authorList>
            <consortium name="Ensembl"/>
        </authorList>
    </citation>
    <scope>IDENTIFICATION</scope>
</reference>
<dbReference type="InterPro" id="IPR056767">
    <property type="entry name" value="C2H2-Znf_KIN17"/>
</dbReference>
<proteinExistence type="inferred from homology"/>
<evidence type="ECO:0000256" key="5">
    <source>
        <dbReference type="SAM" id="MobiDB-lite"/>
    </source>
</evidence>
<feature type="region of interest" description="Disordered" evidence="5">
    <location>
        <begin position="304"/>
        <end position="329"/>
    </location>
</feature>
<dbReference type="InterPro" id="IPR013087">
    <property type="entry name" value="Znf_C2H2_type"/>
</dbReference>
<dbReference type="InterPro" id="IPR036236">
    <property type="entry name" value="Znf_C2H2_sf"/>
</dbReference>
<evidence type="ECO:0000313" key="8">
    <source>
        <dbReference type="Proteomes" id="UP000694416"/>
    </source>
</evidence>
<sequence>MPRAEVGTPKWLANKMKAKGLQKLKWYCQMCEKQCRDENGFKCHRLSEAHQRQMQVFCQDANKFMDDYSYAFEKEFMRLMKTKYCRTRILANTVYTNLISDKTHIHMNATVWVTLTDFVLYLGQTGKCKIEQTERGWYLEYIDREKIEREKKYQEQKKIEYSIEEIKEKKINQAIEEAKKSGKFIQSEYTPLNRKQENEKIIISSMKIKKNSDVNDKNVTKPPIINAFSLINQVKTKKNESNNINQQVQNLQKSENMETTSHIENNNNNNKKKNNNPKKRPLNTLDLLIMENEEKKKKHKNNLLSKMDGKNSDNHNLLQENKNHANIRPTYDEVKQKSGLPFKIINDATKCDTTKVNTTKVNTTKADTIKADTIKADTIKADTNKADTNKNSKSYDNDIWICKNIYVNIIDKKHPYYSNKGVIISICDDKKNKCEILLSSNKKITVANQKQLQTVLPKIGKKVLILKGKYKEYRGELKNVSIDKECAVVAVFDKYSDKIITEEDVLFDYISKFYEK</sequence>
<name>A0A8C9GII7_9PRIM</name>
<dbReference type="Pfam" id="PF25095">
    <property type="entry name" value="C2H2-zf_KIN17"/>
    <property type="match status" value="1"/>
</dbReference>
<dbReference type="GO" id="GO:0003690">
    <property type="term" value="F:double-stranded DNA binding"/>
    <property type="evidence" value="ECO:0007669"/>
    <property type="project" value="TreeGrafter"/>
</dbReference>
<accession>A0A8C9GII7</accession>
<evidence type="ECO:0000256" key="1">
    <source>
        <dbReference type="ARBA" id="ARBA00008517"/>
    </source>
</evidence>
<dbReference type="InterPro" id="IPR038254">
    <property type="entry name" value="KIN17_WH-like_sf"/>
</dbReference>
<comment type="similarity">
    <text evidence="1">Belongs to the KIN17 family.</text>
</comment>
<evidence type="ECO:0000313" key="7">
    <source>
        <dbReference type="Ensembl" id="ENSPTEP00000005593.1"/>
    </source>
</evidence>
<dbReference type="GO" id="GO:0005634">
    <property type="term" value="C:nucleus"/>
    <property type="evidence" value="ECO:0007669"/>
    <property type="project" value="TreeGrafter"/>
</dbReference>
<dbReference type="FunFam" id="1.10.10.2030:FF:000001">
    <property type="entry name" value="DNA/RNA-binding protein KIN17, putative"/>
    <property type="match status" value="1"/>
</dbReference>
<evidence type="ECO:0000256" key="3">
    <source>
        <dbReference type="ARBA" id="ARBA00022771"/>
    </source>
</evidence>